<dbReference type="InterPro" id="IPR000847">
    <property type="entry name" value="LysR_HTH_N"/>
</dbReference>
<dbReference type="InterPro" id="IPR036388">
    <property type="entry name" value="WH-like_DNA-bd_sf"/>
</dbReference>
<dbReference type="Proteomes" id="UP001500320">
    <property type="component" value="Unassembled WGS sequence"/>
</dbReference>
<dbReference type="SUPFAM" id="SSF46785">
    <property type="entry name" value="Winged helix' DNA-binding domain"/>
    <property type="match status" value="1"/>
</dbReference>
<dbReference type="Pfam" id="PF00126">
    <property type="entry name" value="HTH_1"/>
    <property type="match status" value="1"/>
</dbReference>
<evidence type="ECO:0000259" key="6">
    <source>
        <dbReference type="PROSITE" id="PS50931"/>
    </source>
</evidence>
<dbReference type="PRINTS" id="PR00039">
    <property type="entry name" value="HTHLYSR"/>
</dbReference>
<evidence type="ECO:0000256" key="2">
    <source>
        <dbReference type="ARBA" id="ARBA00023015"/>
    </source>
</evidence>
<keyword evidence="4" id="KW-0804">Transcription</keyword>
<dbReference type="CDD" id="cd08423">
    <property type="entry name" value="PBP2_LTTR_like_6"/>
    <property type="match status" value="1"/>
</dbReference>
<keyword evidence="2" id="KW-0805">Transcription regulation</keyword>
<evidence type="ECO:0000313" key="7">
    <source>
        <dbReference type="EMBL" id="GAA3130293.1"/>
    </source>
</evidence>
<sequence length="328" mass="34396">MPSGMDPHRLLVFRQIARAGSIAGAARALGWTQPAVSQHLRALERQAGMALVLRRPRGVELTEAGQVLLRHADAVAVRLHAADDDLAALAHLRAGTVRLAAFPSASATVVPAAMSLLGRRHPGVDVRLREAEPPQALALLAAGEADLAVTFAHAGQEPAGDPALVRVPLGEDPVLLVLPRSHPHAAGDDGDGDGGDGGSGPDTPVDLRLLAEEKWIAGCERCAAFLRRTCEEAGFTPDVRHGTDDYVVVQALIARGLGIGLLPRLALDAFTGPGVAVRPARGLRPRTLHLVHPREADQIPAVRAAVRALRDVLTPARPGRPVPPGSRP</sequence>
<dbReference type="Gene3D" id="3.40.190.10">
    <property type="entry name" value="Periplasmic binding protein-like II"/>
    <property type="match status" value="2"/>
</dbReference>
<evidence type="ECO:0000256" key="1">
    <source>
        <dbReference type="ARBA" id="ARBA00009437"/>
    </source>
</evidence>
<keyword evidence="3" id="KW-0238">DNA-binding</keyword>
<reference evidence="8" key="1">
    <citation type="journal article" date="2019" name="Int. J. Syst. Evol. Microbiol.">
        <title>The Global Catalogue of Microorganisms (GCM) 10K type strain sequencing project: providing services to taxonomists for standard genome sequencing and annotation.</title>
        <authorList>
            <consortium name="The Broad Institute Genomics Platform"/>
            <consortium name="The Broad Institute Genome Sequencing Center for Infectious Disease"/>
            <person name="Wu L."/>
            <person name="Ma J."/>
        </authorList>
    </citation>
    <scope>NUCLEOTIDE SEQUENCE [LARGE SCALE GENOMIC DNA]</scope>
    <source>
        <strain evidence="8">JCM 9373</strain>
    </source>
</reference>
<comment type="caution">
    <text evidence="7">The sequence shown here is derived from an EMBL/GenBank/DDBJ whole genome shotgun (WGS) entry which is preliminary data.</text>
</comment>
<dbReference type="RefSeq" id="WP_344858303.1">
    <property type="nucleotide sequence ID" value="NZ_BAAAUT010000014.1"/>
</dbReference>
<dbReference type="PROSITE" id="PS50931">
    <property type="entry name" value="HTH_LYSR"/>
    <property type="match status" value="1"/>
</dbReference>
<organism evidence="7 8">
    <name type="scientific">Planomonospora alba</name>
    <dbReference type="NCBI Taxonomy" id="161354"/>
    <lineage>
        <taxon>Bacteria</taxon>
        <taxon>Bacillati</taxon>
        <taxon>Actinomycetota</taxon>
        <taxon>Actinomycetes</taxon>
        <taxon>Streptosporangiales</taxon>
        <taxon>Streptosporangiaceae</taxon>
        <taxon>Planomonospora</taxon>
    </lineage>
</organism>
<dbReference type="SUPFAM" id="SSF53850">
    <property type="entry name" value="Periplasmic binding protein-like II"/>
    <property type="match status" value="1"/>
</dbReference>
<protein>
    <submittedName>
        <fullName evidence="7">LysR family transcriptional regulator</fullName>
    </submittedName>
</protein>
<evidence type="ECO:0000256" key="3">
    <source>
        <dbReference type="ARBA" id="ARBA00023125"/>
    </source>
</evidence>
<dbReference type="PANTHER" id="PTHR30346">
    <property type="entry name" value="TRANSCRIPTIONAL DUAL REGULATOR HCAR-RELATED"/>
    <property type="match status" value="1"/>
</dbReference>
<comment type="similarity">
    <text evidence="1">Belongs to the LysR transcriptional regulatory family.</text>
</comment>
<dbReference type="PANTHER" id="PTHR30346:SF29">
    <property type="entry name" value="LYSR SUBSTRATE-BINDING"/>
    <property type="match status" value="1"/>
</dbReference>
<feature type="region of interest" description="Disordered" evidence="5">
    <location>
        <begin position="180"/>
        <end position="204"/>
    </location>
</feature>
<evidence type="ECO:0000256" key="5">
    <source>
        <dbReference type="SAM" id="MobiDB-lite"/>
    </source>
</evidence>
<evidence type="ECO:0000313" key="8">
    <source>
        <dbReference type="Proteomes" id="UP001500320"/>
    </source>
</evidence>
<accession>A0ABP6MZ84</accession>
<evidence type="ECO:0000256" key="4">
    <source>
        <dbReference type="ARBA" id="ARBA00023163"/>
    </source>
</evidence>
<keyword evidence="8" id="KW-1185">Reference proteome</keyword>
<feature type="domain" description="HTH lysR-type" evidence="6">
    <location>
        <begin position="5"/>
        <end position="62"/>
    </location>
</feature>
<dbReference type="Pfam" id="PF03466">
    <property type="entry name" value="LysR_substrate"/>
    <property type="match status" value="2"/>
</dbReference>
<proteinExistence type="inferred from homology"/>
<dbReference type="Gene3D" id="1.10.10.10">
    <property type="entry name" value="Winged helix-like DNA-binding domain superfamily/Winged helix DNA-binding domain"/>
    <property type="match status" value="1"/>
</dbReference>
<gene>
    <name evidence="7" type="ORF">GCM10010466_21210</name>
</gene>
<dbReference type="InterPro" id="IPR036390">
    <property type="entry name" value="WH_DNA-bd_sf"/>
</dbReference>
<name>A0ABP6MZ84_9ACTN</name>
<dbReference type="EMBL" id="BAAAUT010000014">
    <property type="protein sequence ID" value="GAA3130293.1"/>
    <property type="molecule type" value="Genomic_DNA"/>
</dbReference>
<dbReference type="InterPro" id="IPR005119">
    <property type="entry name" value="LysR_subst-bd"/>
</dbReference>